<evidence type="ECO:0000313" key="1">
    <source>
        <dbReference type="EMBL" id="SVA46917.1"/>
    </source>
</evidence>
<accession>A0A381W4Q8</accession>
<dbReference type="EMBL" id="UINC01010556">
    <property type="protein sequence ID" value="SVA46917.1"/>
    <property type="molecule type" value="Genomic_DNA"/>
</dbReference>
<proteinExistence type="predicted"/>
<gene>
    <name evidence="1" type="ORF">METZ01_LOCUS99771</name>
</gene>
<dbReference type="AlphaFoldDB" id="A0A381W4Q8"/>
<sequence length="62" mass="7287">MTKLDLQDFNKQVEAECEATKSENDNPHFLIGTLMGKLSWERWEHQNEVARLQQDLDIARSK</sequence>
<protein>
    <submittedName>
        <fullName evidence="1">Uncharacterized protein</fullName>
    </submittedName>
</protein>
<name>A0A381W4Q8_9ZZZZ</name>
<reference evidence="1" key="1">
    <citation type="submission" date="2018-05" db="EMBL/GenBank/DDBJ databases">
        <authorList>
            <person name="Lanie J.A."/>
            <person name="Ng W.-L."/>
            <person name="Kazmierczak K.M."/>
            <person name="Andrzejewski T.M."/>
            <person name="Davidsen T.M."/>
            <person name="Wayne K.J."/>
            <person name="Tettelin H."/>
            <person name="Glass J.I."/>
            <person name="Rusch D."/>
            <person name="Podicherti R."/>
            <person name="Tsui H.-C.T."/>
            <person name="Winkler M.E."/>
        </authorList>
    </citation>
    <scope>NUCLEOTIDE SEQUENCE</scope>
</reference>
<organism evidence="1">
    <name type="scientific">marine metagenome</name>
    <dbReference type="NCBI Taxonomy" id="408172"/>
    <lineage>
        <taxon>unclassified sequences</taxon>
        <taxon>metagenomes</taxon>
        <taxon>ecological metagenomes</taxon>
    </lineage>
</organism>